<protein>
    <submittedName>
        <fullName evidence="2">Uncharacterized protein</fullName>
    </submittedName>
</protein>
<dbReference type="EMBL" id="CABDUW010000696">
    <property type="protein sequence ID" value="VTJ73754.1"/>
    <property type="molecule type" value="Genomic_DNA"/>
</dbReference>
<feature type="region of interest" description="Disordered" evidence="1">
    <location>
        <begin position="51"/>
        <end position="89"/>
    </location>
</feature>
<reference evidence="2" key="1">
    <citation type="submission" date="2019-04" db="EMBL/GenBank/DDBJ databases">
        <authorList>
            <person name="Alioto T."/>
            <person name="Alioto T."/>
        </authorList>
    </citation>
    <scope>NUCLEOTIDE SEQUENCE [LARGE SCALE GENOMIC DNA]</scope>
</reference>
<evidence type="ECO:0000256" key="1">
    <source>
        <dbReference type="SAM" id="MobiDB-lite"/>
    </source>
</evidence>
<accession>A0A5E4BW02</accession>
<sequence length="164" mass="18464">MGTHPVSVNIQTSSTPFSSLSTSLFSYVVPFHRSFLSYRIKLITSYNKKGEEPGLPIEGELGDSPRTPCSGEMRRQKGRRFKANTDGRGVRVGPLDTVSSGTGGNVGQRQYINRKSRLIPTDKTLSLIRFGPFRHLPTHRIGRPNFTRSFFKEKKEIKVNEHVD</sequence>
<evidence type="ECO:0000313" key="3">
    <source>
        <dbReference type="Proteomes" id="UP000335636"/>
    </source>
</evidence>
<evidence type="ECO:0000313" key="2">
    <source>
        <dbReference type="EMBL" id="VTJ73754.1"/>
    </source>
</evidence>
<keyword evidence="3" id="KW-1185">Reference proteome</keyword>
<name>A0A5E4BW02_MARMO</name>
<proteinExistence type="predicted"/>
<dbReference type="Proteomes" id="UP000335636">
    <property type="component" value="Unassembled WGS sequence"/>
</dbReference>
<comment type="caution">
    <text evidence="2">The sequence shown here is derived from an EMBL/GenBank/DDBJ whole genome shotgun (WGS) entry which is preliminary data.</text>
</comment>
<organism evidence="2 3">
    <name type="scientific">Marmota monax</name>
    <name type="common">Woodchuck</name>
    <dbReference type="NCBI Taxonomy" id="9995"/>
    <lineage>
        <taxon>Eukaryota</taxon>
        <taxon>Metazoa</taxon>
        <taxon>Chordata</taxon>
        <taxon>Craniata</taxon>
        <taxon>Vertebrata</taxon>
        <taxon>Euteleostomi</taxon>
        <taxon>Mammalia</taxon>
        <taxon>Eutheria</taxon>
        <taxon>Euarchontoglires</taxon>
        <taxon>Glires</taxon>
        <taxon>Rodentia</taxon>
        <taxon>Sciuromorpha</taxon>
        <taxon>Sciuridae</taxon>
        <taxon>Xerinae</taxon>
        <taxon>Marmotini</taxon>
        <taxon>Marmota</taxon>
    </lineage>
</organism>
<gene>
    <name evidence="2" type="ORF">MONAX_5E036653</name>
</gene>
<dbReference type="AlphaFoldDB" id="A0A5E4BW02"/>